<sequence>MTLIDPLSSTIDRDEFTTAWSEWRDANEARRRDPYGYLSYSAVYRLDSTPQRVVGIPGSWSIDADGPVVELGEGEHLVIDDRQTSGTVRFGAVAEREFRRAARFGDIVVELSQRGGVQLLRPIDPQYGLRDDYVETPAYAPDPTWLVRGEFVPFDRPRDTEIDAALSGITHHHDAVGEVVFELGGLEHRLLILEGVGGATFAPFRDATSGVTTYGASRTLAVTLPATAGPAVLDFNRAANLQCAYTDFAPCPLAPAQNRLPVAIEAGEQTPVFREAR</sequence>
<dbReference type="Pfam" id="PF07920">
    <property type="entry name" value="DUF1684"/>
    <property type="match status" value="1"/>
</dbReference>
<dbReference type="PANTHER" id="PTHR41913:SF1">
    <property type="entry name" value="DUF1684 DOMAIN-CONTAINING PROTEIN"/>
    <property type="match status" value="1"/>
</dbReference>
<dbReference type="PANTHER" id="PTHR41913">
    <property type="entry name" value="DUF1684 DOMAIN-CONTAINING PROTEIN"/>
    <property type="match status" value="1"/>
</dbReference>
<comment type="caution">
    <text evidence="1">The sequence shown here is derived from an EMBL/GenBank/DDBJ whole genome shotgun (WGS) entry which is preliminary data.</text>
</comment>
<evidence type="ECO:0000313" key="2">
    <source>
        <dbReference type="Proteomes" id="UP001610861"/>
    </source>
</evidence>
<name>A0ABW7Q4P7_9MICO</name>
<organism evidence="1 2">
    <name type="scientific">Microbacterium alkaliflavum</name>
    <dbReference type="NCBI Taxonomy" id="3248839"/>
    <lineage>
        <taxon>Bacteria</taxon>
        <taxon>Bacillati</taxon>
        <taxon>Actinomycetota</taxon>
        <taxon>Actinomycetes</taxon>
        <taxon>Micrococcales</taxon>
        <taxon>Microbacteriaceae</taxon>
        <taxon>Microbacterium</taxon>
    </lineage>
</organism>
<protein>
    <submittedName>
        <fullName evidence="1">DUF1684 domain-containing protein</fullName>
    </submittedName>
</protein>
<proteinExistence type="predicted"/>
<keyword evidence="2" id="KW-1185">Reference proteome</keyword>
<evidence type="ECO:0000313" key="1">
    <source>
        <dbReference type="EMBL" id="MFH8249616.1"/>
    </source>
</evidence>
<dbReference type="EMBL" id="JBIQWL010000001">
    <property type="protein sequence ID" value="MFH8249616.1"/>
    <property type="molecule type" value="Genomic_DNA"/>
</dbReference>
<gene>
    <name evidence="1" type="ORF">ACH3VR_04520</name>
</gene>
<reference evidence="1 2" key="1">
    <citation type="submission" date="2024-09" db="EMBL/GenBank/DDBJ databases">
        <authorList>
            <person name="Pan X."/>
        </authorList>
    </citation>
    <scope>NUCLEOTIDE SEQUENCE [LARGE SCALE GENOMIC DNA]</scope>
    <source>
        <strain evidence="1 2">B2969</strain>
    </source>
</reference>
<dbReference type="RefSeq" id="WP_396639550.1">
    <property type="nucleotide sequence ID" value="NZ_JBIQWL010000001.1"/>
</dbReference>
<dbReference type="InterPro" id="IPR012467">
    <property type="entry name" value="DUF1684"/>
</dbReference>
<accession>A0ABW7Q4P7</accession>
<dbReference type="Proteomes" id="UP001610861">
    <property type="component" value="Unassembled WGS sequence"/>
</dbReference>